<organism evidence="2 3">
    <name type="scientific">Aurantiacibacter flavus</name>
    <dbReference type="NCBI Taxonomy" id="3145232"/>
    <lineage>
        <taxon>Bacteria</taxon>
        <taxon>Pseudomonadati</taxon>
        <taxon>Pseudomonadota</taxon>
        <taxon>Alphaproteobacteria</taxon>
        <taxon>Sphingomonadales</taxon>
        <taxon>Erythrobacteraceae</taxon>
        <taxon>Aurantiacibacter</taxon>
    </lineage>
</organism>
<reference evidence="2 3" key="1">
    <citation type="submission" date="2024-05" db="EMBL/GenBank/DDBJ databases">
        <authorList>
            <person name="Park S."/>
        </authorList>
    </citation>
    <scope>NUCLEOTIDE SEQUENCE [LARGE SCALE GENOMIC DNA]</scope>
    <source>
        <strain evidence="2 3">DGU5</strain>
    </source>
</reference>
<accession>A0ABV0CXK4</accession>
<feature type="chain" id="PRO_5045334605" evidence="1">
    <location>
        <begin position="28"/>
        <end position="205"/>
    </location>
</feature>
<evidence type="ECO:0000313" key="2">
    <source>
        <dbReference type="EMBL" id="MEN7536420.1"/>
    </source>
</evidence>
<feature type="signal peptide" evidence="1">
    <location>
        <begin position="1"/>
        <end position="27"/>
    </location>
</feature>
<gene>
    <name evidence="2" type="ORF">ABDJ38_04470</name>
</gene>
<comment type="caution">
    <text evidence="2">The sequence shown here is derived from an EMBL/GenBank/DDBJ whole genome shotgun (WGS) entry which is preliminary data.</text>
</comment>
<dbReference type="RefSeq" id="WP_346783853.1">
    <property type="nucleotide sequence ID" value="NZ_JBDLBR010000001.1"/>
</dbReference>
<dbReference type="EMBL" id="JBDLBR010000001">
    <property type="protein sequence ID" value="MEN7536420.1"/>
    <property type="molecule type" value="Genomic_DNA"/>
</dbReference>
<evidence type="ECO:0000256" key="1">
    <source>
        <dbReference type="SAM" id="SignalP"/>
    </source>
</evidence>
<keyword evidence="3" id="KW-1185">Reference proteome</keyword>
<protein>
    <submittedName>
        <fullName evidence="2">Twin-arginine translocation pathway signal protein</fullName>
    </submittedName>
</protein>
<sequence length="205" mass="22441">MRKWQASKTLGLSVAALGLCVSAVCVANEAADTEVAAAPASTFIPADFDPPTLVEAPGFKLVPLGPDVVEQDYAAYMSSIEHLQQTFTRSTGWPHTGLTLADSMVDMETEAARFAARKSFAYGVLTPDGQHELGSVYVRPSPVDRYDAVVMLWVTKAQYDAGFDAGLYRWVRDWVAQEWPFAKVAYPGREIDWDEWDALTAEAAS</sequence>
<keyword evidence="1" id="KW-0732">Signal</keyword>
<evidence type="ECO:0000313" key="3">
    <source>
        <dbReference type="Proteomes" id="UP001484535"/>
    </source>
</evidence>
<proteinExistence type="predicted"/>
<name>A0ABV0CXK4_9SPHN</name>
<dbReference type="Proteomes" id="UP001484535">
    <property type="component" value="Unassembled WGS sequence"/>
</dbReference>